<evidence type="ECO:0000313" key="2">
    <source>
        <dbReference type="Proteomes" id="UP000828390"/>
    </source>
</evidence>
<comment type="caution">
    <text evidence="1">The sequence shown here is derived from an EMBL/GenBank/DDBJ whole genome shotgun (WGS) entry which is preliminary data.</text>
</comment>
<proteinExistence type="predicted"/>
<organism evidence="1 2">
    <name type="scientific">Dreissena polymorpha</name>
    <name type="common">Zebra mussel</name>
    <name type="synonym">Mytilus polymorpha</name>
    <dbReference type="NCBI Taxonomy" id="45954"/>
    <lineage>
        <taxon>Eukaryota</taxon>
        <taxon>Metazoa</taxon>
        <taxon>Spiralia</taxon>
        <taxon>Lophotrochozoa</taxon>
        <taxon>Mollusca</taxon>
        <taxon>Bivalvia</taxon>
        <taxon>Autobranchia</taxon>
        <taxon>Heteroconchia</taxon>
        <taxon>Euheterodonta</taxon>
        <taxon>Imparidentia</taxon>
        <taxon>Neoheterodontei</taxon>
        <taxon>Myida</taxon>
        <taxon>Dreissenoidea</taxon>
        <taxon>Dreissenidae</taxon>
        <taxon>Dreissena</taxon>
    </lineage>
</organism>
<dbReference type="EMBL" id="JAIWYP010000002">
    <property type="protein sequence ID" value="KAH3861420.1"/>
    <property type="molecule type" value="Genomic_DNA"/>
</dbReference>
<protein>
    <submittedName>
        <fullName evidence="1">Uncharacterized protein</fullName>
    </submittedName>
</protein>
<sequence>MCNLQTPFYFIISSSPVVPSGPPTSFLQTTRFWVSPSSCPHVWPICLASASRSRSQVFLGHPLFLFPWGFHVRDCLVVLDAGLRRVWPFHLQRL</sequence>
<dbReference type="AlphaFoldDB" id="A0A9D4RCL8"/>
<reference evidence="1" key="2">
    <citation type="submission" date="2020-11" db="EMBL/GenBank/DDBJ databases">
        <authorList>
            <person name="McCartney M.A."/>
            <person name="Auch B."/>
            <person name="Kono T."/>
            <person name="Mallez S."/>
            <person name="Becker A."/>
            <person name="Gohl D.M."/>
            <person name="Silverstein K.A.T."/>
            <person name="Koren S."/>
            <person name="Bechman K.B."/>
            <person name="Herman A."/>
            <person name="Abrahante J.E."/>
            <person name="Garbe J."/>
        </authorList>
    </citation>
    <scope>NUCLEOTIDE SEQUENCE</scope>
    <source>
        <strain evidence="1">Duluth1</strain>
        <tissue evidence="1">Whole animal</tissue>
    </source>
</reference>
<gene>
    <name evidence="1" type="ORF">DPMN_024348</name>
</gene>
<evidence type="ECO:0000313" key="1">
    <source>
        <dbReference type="EMBL" id="KAH3861420.1"/>
    </source>
</evidence>
<name>A0A9D4RCL8_DREPO</name>
<accession>A0A9D4RCL8</accession>
<keyword evidence="2" id="KW-1185">Reference proteome</keyword>
<reference evidence="1" key="1">
    <citation type="journal article" date="2019" name="bioRxiv">
        <title>The Genome of the Zebra Mussel, Dreissena polymorpha: A Resource for Invasive Species Research.</title>
        <authorList>
            <person name="McCartney M.A."/>
            <person name="Auch B."/>
            <person name="Kono T."/>
            <person name="Mallez S."/>
            <person name="Zhang Y."/>
            <person name="Obille A."/>
            <person name="Becker A."/>
            <person name="Abrahante J.E."/>
            <person name="Garbe J."/>
            <person name="Badalamenti J.P."/>
            <person name="Herman A."/>
            <person name="Mangelson H."/>
            <person name="Liachko I."/>
            <person name="Sullivan S."/>
            <person name="Sone E.D."/>
            <person name="Koren S."/>
            <person name="Silverstein K.A.T."/>
            <person name="Beckman K.B."/>
            <person name="Gohl D.M."/>
        </authorList>
    </citation>
    <scope>NUCLEOTIDE SEQUENCE</scope>
    <source>
        <strain evidence="1">Duluth1</strain>
        <tissue evidence="1">Whole animal</tissue>
    </source>
</reference>
<dbReference type="Proteomes" id="UP000828390">
    <property type="component" value="Unassembled WGS sequence"/>
</dbReference>